<organism evidence="2 3">
    <name type="scientific">Cymbomonas tetramitiformis</name>
    <dbReference type="NCBI Taxonomy" id="36881"/>
    <lineage>
        <taxon>Eukaryota</taxon>
        <taxon>Viridiplantae</taxon>
        <taxon>Chlorophyta</taxon>
        <taxon>Pyramimonadophyceae</taxon>
        <taxon>Pyramimonadales</taxon>
        <taxon>Pyramimonadaceae</taxon>
        <taxon>Cymbomonas</taxon>
    </lineage>
</organism>
<feature type="region of interest" description="Disordered" evidence="1">
    <location>
        <begin position="2876"/>
        <end position="2898"/>
    </location>
</feature>
<gene>
    <name evidence="2" type="ORF">CYMTET_35665</name>
</gene>
<keyword evidence="3" id="KW-1185">Reference proteome</keyword>
<name>A0AAE0F8V3_9CHLO</name>
<dbReference type="EMBL" id="LGRX02022860">
    <property type="protein sequence ID" value="KAK3255192.1"/>
    <property type="molecule type" value="Genomic_DNA"/>
</dbReference>
<evidence type="ECO:0000313" key="3">
    <source>
        <dbReference type="Proteomes" id="UP001190700"/>
    </source>
</evidence>
<evidence type="ECO:0000313" key="2">
    <source>
        <dbReference type="EMBL" id="KAK3255192.1"/>
    </source>
</evidence>
<feature type="region of interest" description="Disordered" evidence="1">
    <location>
        <begin position="2019"/>
        <end position="2044"/>
    </location>
</feature>
<feature type="compositionally biased region" description="Basic and acidic residues" evidence="1">
    <location>
        <begin position="2022"/>
        <end position="2036"/>
    </location>
</feature>
<feature type="region of interest" description="Disordered" evidence="1">
    <location>
        <begin position="262"/>
        <end position="283"/>
    </location>
</feature>
<feature type="compositionally biased region" description="Polar residues" evidence="1">
    <location>
        <begin position="3629"/>
        <end position="3643"/>
    </location>
</feature>
<comment type="caution">
    <text evidence="2">The sequence shown here is derived from an EMBL/GenBank/DDBJ whole genome shotgun (WGS) entry which is preliminary data.</text>
</comment>
<feature type="region of interest" description="Disordered" evidence="1">
    <location>
        <begin position="3614"/>
        <end position="3643"/>
    </location>
</feature>
<proteinExistence type="predicted"/>
<evidence type="ECO:0000256" key="1">
    <source>
        <dbReference type="SAM" id="MobiDB-lite"/>
    </source>
</evidence>
<reference evidence="2 3" key="1">
    <citation type="journal article" date="2015" name="Genome Biol. Evol.">
        <title>Comparative Genomics of a Bacterivorous Green Alga Reveals Evolutionary Causalities and Consequences of Phago-Mixotrophic Mode of Nutrition.</title>
        <authorList>
            <person name="Burns J.A."/>
            <person name="Paasch A."/>
            <person name="Narechania A."/>
            <person name="Kim E."/>
        </authorList>
    </citation>
    <scope>NUCLEOTIDE SEQUENCE [LARGE SCALE GENOMIC DNA]</scope>
    <source>
        <strain evidence="2 3">PLY_AMNH</strain>
    </source>
</reference>
<feature type="region of interest" description="Disordered" evidence="1">
    <location>
        <begin position="3696"/>
        <end position="3735"/>
    </location>
</feature>
<accession>A0AAE0F8V3</accession>
<dbReference type="Proteomes" id="UP001190700">
    <property type="component" value="Unassembled WGS sequence"/>
</dbReference>
<protein>
    <submittedName>
        <fullName evidence="2">Uncharacterized protein</fullName>
    </submittedName>
</protein>
<feature type="compositionally biased region" description="Polar residues" evidence="1">
    <location>
        <begin position="3703"/>
        <end position="3712"/>
    </location>
</feature>
<feature type="compositionally biased region" description="Basic and acidic residues" evidence="1">
    <location>
        <begin position="272"/>
        <end position="283"/>
    </location>
</feature>
<feature type="compositionally biased region" description="Acidic residues" evidence="1">
    <location>
        <begin position="262"/>
        <end position="271"/>
    </location>
</feature>
<sequence length="5729" mass="636480">MVSFEMYVLFPTAMGHVLLKKFDRLYEETHDGLMYPVKLLLRSLALAYSAIVGVYDGSMVLVGGAWSIASSLLLKLQTDLLVEGVSSVSGFFAEVLGSIYRWLVIEGLIDGQPDFLRACFMLQRSSWVARELLILPCDGLRGFWESVLAPLSYYPPSTTNVILGSYYFPRSEDFDRYEAFNKWCFQQNLTGSSSSSDVYRSEDRYCALCDYDDRVRDGCVPHSYHGPLALNAFLVHATTYVQVPVRYVMRVRSVSLFDNEDGDVDSADTDSSDARRMNGRRDDAAVSTSSRMSTYFMTGDGSEMKYSVCWNSYAGYYDAHPDGVPVEPYLHHAPWLLCPDYAEHYRTFDTDRFFTSFIDYLGFGFDALDEWYMTVVDYVQFLVVHETTSGDSDRACEGVWSVHKPEFNATRGTCTATPPALFAFVKHSTQAFVGALRIAARCHAYLPTLLYEIRDEWIEAIDGAQGSSEKDREGLVHQIVETPNTIGCERRDYAEYPSTTSKTATDPDEQHYCARNYAIDSFEMSLKGVADIVRSTNLTEEADVALYASRALAGKLRLAYRLVAVSVFGPYRTPPTPPAYPAPPSPPPAPPPAPKCMIPAVRYVEDAENGTVSHEIGLEAWQSYGCGAAELNPMADILEHDRLRGNASNVSFWYYGKRWTYNEEPVNATVECYFVPAYDAYRREAWAHSLCPVPEEREEDPDADMCTLSGYPSSSDASNVDTSDLRTLPNVFIFSDAHQEGCGCDDESTPPVDTDVVYTCPAASWYPPVKTASNATERFVASYLVDAEHPDASLDSSLGYYTREGDGDIRYPVCRGLQVVLFDDSRRNVSYDYLMRERCDLSEGAYTDGLVSEGYGVQTECSLVAITDISNDTLRREATFVIRDEARVMRLPVRVVRRQLNRSDDATDDVMLSPTVDLLAQGPAWTSRVAEQAFDGGTSASVTPVWSEFKSIGGSGAGMHQPLCSCDPVQYVPPTAVADVRHCAPRRFEKVPPPPHAPAEPAHPPPPYPAFPPLNNDTVCRNAKGAILDGYHMRYFERDIFPEHCVCRYTNLVPVSSHNIDNRDTYYCPAQCDDLSIADGPTCVCRATNMSVFEIGANGGKRVPPRENPGAASKQEALDTSTAKLVEALNALSRDVASPEAKDAGSDDRREQYEFAYSFNFEKEEYRFPTLRDASAPNFCERAAGTGWDLYNFGDDVHLSMRDMREQLQKVVDAFVNDWTMSATGAAFMDAHALCADRYRIAVPSVGRVFYTGNASRTSQKYRATMGLARSAWRIVDPRNFGNGGAYDEKDAEYIDAAMMQLLEVASESSYTSDSCVVHDKVLANANVQSAFSLLERESSDDGPYRASFSVNRTCEATEENMLTMVDGRYRVRCVSREDDAPVYTAADAHNVRFASSSEGLFRARYQEGDGEDAKYGLMHVLDKYQRVTLLNQTGEVSSSDECVLPKAYEHVPNMHGASDVDTDVCEMYVNERHLHKGVHAAQHPKGAYVYPKGALLERRATLGAHYACSNESQSELQGLCHDANVLSPEQMAQAATYCGFSKVAESVRPVGARTGCRAVPYGFVVASRDSGTNRKDGGYTLYPLAAPTEPIGDKTDQTNRSLRVLAATVLDSGNVEFTRDRGHRLIAVCAKPVPRRLRRTVLTSAADGSTASRDDGTRSLGGEELALAREAVTELDRRAAKCALDSLDTFPFLDTASQNRLRPLYSAARPNAAQRLLTAHLDHRHGSPWPYPWTKRGRLRNASRVTIGAVLLDGLYSSRAHAELSAIGPLVSSERLPYDGGEASFSFPGPSRLLKGFVGRAQEGARYDPFVYEKEVAFVTGVESEATQFGTSVSSQLSQRVFVVERCDQRDLHAGPLFRIRSLADNRFVGTKGTFAHPSMPSKSVNATQLPMWSRASRNHADAGLFHERFHVNGTFEARSRSELESDGDADAAEGVDPAASRSSTIYLVQRSDESFLSATSESDRARLYDFGGYLFENDLHLTHGASSDVGQGRATQAGDFDAMGNVGLFGLTDEGSVGDVPRRDLSSPLDEARLSRKAPSSHNRQLFSDVRLLDGAPRAHCTVETDANSSASSPQDSRMDRDACESLQQRAYSKWARGYPMHGAVRDRGGLQTTFSAGTFDCVALNVLTGSHCAIHGDEDCELGRDVRFGEWVTLPCSQRKPFACSDGNADLQIVSEPLAFDDARLHCRRVFGESYDLASTPVDDTRNARIAAEARSALCGNRALDVYGDPDINICDLSPDKTAATTHTRSSLRNLSLSSDCVDHSNVTGDYRCCETTSAYLMLADSENASSWSLVRNRVGRAIDDDGLQCEDGRAGSFARGSFYTNGDTITTEDEHMGGRAWNLQLGDVWIGYRRHVSLAGFPEQNVGRCDLTGKGPMANSMLFEIAPCKDDNDAHVFGEFAVIGHDGQGRSLVLATQQAIHPFDADGLEREVATRNADAFLRAVNSNRTAFAPGTFDSTDRLLDDYRELMEDGDSESPLRQSVWAARSTTLKLFENGFRREVSVENSRAGRCFESVARDDSQTHNISVVTCNVAQNCGTVQFTVRTHLRTGLSLIPVDGESSEELLQNLFPDLTMGRPCMHSHRVSSSLRRRTMRQTTFGEALFNWRDGSDANETLRSTAFRRSDDLSTRGTEFAFALNRSYGTRGVADSAVDMGDRVRTHAFGGLHAASDVAETNFSMGRGVVDFHTFLHALNESTYPCDDSTDADATYPYDADTCERLAVSRASSSPQIERVVAPSTCGANSETSDEWCTLLAMLTGRSLGFVEGVHRKPRNAETFTLRRLDAIWNSTDDAATPSLFTESDTDRNLREIASRSNRASLWYPPSGAMRSKLSMEQVRGPRTTGGDSFASQGWLYTCSGKVLKFEPGYSLSNPPAPASPKAPVDDKKENTNNGKFQVTAGGVLTRVDASGYVEVRRNISEAYVVSSAADSVNAFQRTVDSTQPYRPQSAYNTYSFSGVEALSATVEYGAPERAAETESECGFEYASVGTGWCRPSDDRWWSSNGESTLAACMRLCDDTVECVGLAFHLDWDDPAKSCALYPREPVGVDGQSGVRCYRKRSRSHYGATCRRYVRDVYVDGSMSDTRAKEALHIRNGARDAALQTPDLDLHYVGGPRLRLPLEYTRGWQPPVANKHKEGVDLWIRGRSVNQTGVCAPDDERHVYGVSCDATSECRNVLDPPSDACVDARRTYLETAAHDACGNPRETACQDDDAGLRSDPAVLDLSDTDIRWNAIDSCEAALRFSSGDSAANSLYNMPADTGFVCDTDAGMRACEDRSHYRTSVTDAEYDNLRRKCENLVRAAVHYCPHACDACPETSGFYEGSGRLHARDATERLGDESGRRLCTCDQTSPDYHCRPLAAEVSNETYVTVSGDVVERPEARFMNRFLQKWNSVPDPQSFEFNKVLPVVDMWNDVGAHGGSKYDTEFLWSTRQSGWMQNEGNMGPGRVLVTFPYNNEDGDVEDFELQDDRHLYAYSRSDKRQFGSAVERLSDFSSKETFKMVSDLVADMCDDFTFAYRRANSSDKDQFAQPCMGFAAQDLFVYDAAPYDLDDLLSAECDSTTEAVDERCEQHRYQMMTSHYYPSYQSWRYHRSNETGWDESRDGLLYALGKTREENPSGPYSRFQYDPQQGHASSQESLYSPDSEFDNAFAARDVHDLHGRGAIRAFLFTLYGKGRYSTTEEAPRRRQRLESLHVSHAAPWTSSASSSGDVSERRARARRGRSGAPREHDRPDVSVAYERFLPVGKLGGTNGSACSSADCEAADDVASVHTRHSGHLFAAHTSMDLRERYYYPAFVYQTMSDDALNNLHERGMLDNETHRAALRRGNSSKPIEILWPPPEVTLWTRVAEQERARVPARELFGEFSAPSSIFAETNGAWRLRHAPTAYERTEVGRGEYFDVVDEETSVRPAAPPHFGLIWNRYLRNRVPTCYREDTQGVRHFNVVNHTRFDCERLKPALGYDEGRLGPEYVAPPPLPLAPSVPSPPPTLDYFRVYVDKGKQTQDSYEMLKKQNVYVIPYSGVKFDDFNYMEDYLKYMELVRENIDTHDGLSLTQCEDSCRSSPSTCTTYNFASLHRDGDDPYTWCVHLNCGERIGNLCDVATCEEADGDRDDDVMQCKVDHRHKKSSSSHTHHWKIDTLRVSTRNIISPPPPLYPPNPVTPPSPDTTPVSARNFDIYQSVYLANIEESPWAPVRHLYELMSIACYNPSTPEECADKSYYLISTHGEEDHFPSVSIDSDASTPEAKLKSTGEDCAFYQGVRLSEDGVAQGNAFATDSCLALCEASADACEMYLTFFEEGTSSNEYQFYCALVRRIAHNQTFNLTELVDGEGSVGDCAQVGVSASFAPFVQLEASSNTGEDAVVAQTEGGLPQLTFTDNSIGSRFLNETESVQVDACAFGDGSERFVEAAYVYPPISDYDEHNPKLSMEEARDICHGMNCEYYVRCGPVSESNPVIDGSVGAYFYLSAHDRFVKDDEGSCEQTFEPHVCSTYSANVCTCKGMVYYGKKFVQGEPGSGAVRTFEQTVEDDHATRYFDGETLPCEAETFDGDPNVGYYKHCYCQPDAYRCVAGALKSDYAAPVDSDWLDRHRRMYRASWTYGLVADSYLLDYAYRPKADTRQTKELLSVPENDGGYLDGNAFWQFDTFSWAFAPKHDCYPKACGHDSESDTAFTLSRAVYHSAMMRKPDYLDLSDATEDQARAQAVLDELGALGAWICGENHAATSARESNRCSLRDGDTDMRVLGPRIVLRVDRLRGGVERGETLWAEAASTARRICRAINENALAKVAGGDLAPLPESVVECATAECSAELERMTPVWVVCKAVAVSFTVDGVDVNETDVAAQPRTRTVSLGFALDGMLRQVQSTETVHAVSVSSAESDSDARRLLHSTDCDRESWRGMLRPSEWIAKSVCDTDDVECDALHLGTCATTLALEDVRIDALDTDGKLRYDESGVPLYAVGDAEIEMGSSVGESGLNLCQAFSFEATETFFASNFYKAFKTPENVDSGTLDDTYLPCDSDWCVDARVTERWSDLPTLGFCATLAAPVDPRLLASDHGFFWGPSISARKGTVYNHRVTHSDIFFLSNHSDTVQDLPESGEEMVKLSKRSHEAHVAYGTENSSLLINTLETLFEGYLPNAYTTESQHLLMKSDGFRARGFVRYESYDNEDTTSVWYAARSVLPVFAYDMYDVHFYESNTYNMFRDETAHYSEYVYGSALTSLGATSSAVLYGLTYPEVSWKRTLYTSFKDDYEGSDSSPFTRSTSDELAKWNVLDLTFEKLYLQTESELDASEYAYADSSTSSASYATDDDIEYAHAEASFRGYEARIFNGDGNVFADYLDLRNNNDIQQDMCETFALRDTEETRSNQSGTRDSQHDPSVEQTTFNWELYYRFTCYDRVTRCESPSALEDSPTFGPFRNAYFDFSTSKSGFTHLTPYRVTGDHAHAVLVVPPTGIDSVCDGENATLRIYRRVGSESTAAFHLVEPSGLAGNLTNERTSFYGQSHPFNGNISSSSEWPPLSECYVNAEADSDITVDDELIFARNASHRSGEASGKLSSRLYERLDSKYAVYTPCDVQSTYSKSESTFSPTQIHDRIERMFPGLTNDSVSRKMREYIFQSETLYTNQSYNYTEHVFQETQSTLPFLSILNYWNEKYAEMLYKAHHKWKNRLVGFLDDVPLDAGDTVRSCVFRSQPNYEARRLQRAVMTEGDKVLDDYAHQASTTSDAIEVSRFSYA</sequence>